<feature type="compositionally biased region" description="Polar residues" evidence="5">
    <location>
        <begin position="360"/>
        <end position="370"/>
    </location>
</feature>
<dbReference type="EMBL" id="CM015728">
    <property type="protein sequence ID" value="KAF3701928.1"/>
    <property type="molecule type" value="Genomic_DNA"/>
</dbReference>
<proteinExistence type="inferred from homology"/>
<evidence type="ECO:0000256" key="4">
    <source>
        <dbReference type="ARBA" id="ARBA00023242"/>
    </source>
</evidence>
<feature type="compositionally biased region" description="Basic and acidic residues" evidence="5">
    <location>
        <begin position="195"/>
        <end position="210"/>
    </location>
</feature>
<feature type="compositionally biased region" description="Polar residues" evidence="5">
    <location>
        <begin position="123"/>
        <end position="146"/>
    </location>
</feature>
<evidence type="ECO:0000256" key="3">
    <source>
        <dbReference type="ARBA" id="ARBA00022553"/>
    </source>
</evidence>
<name>A0A6G1QI55_CHAAH</name>
<feature type="region of interest" description="Disordered" evidence="5">
    <location>
        <begin position="1"/>
        <end position="63"/>
    </location>
</feature>
<dbReference type="GO" id="GO:0010468">
    <property type="term" value="P:regulation of gene expression"/>
    <property type="evidence" value="ECO:0007669"/>
    <property type="project" value="InterPro"/>
</dbReference>
<dbReference type="AlphaFoldDB" id="A0A6G1QI55"/>
<keyword evidence="4" id="KW-0539">Nucleus</keyword>
<feature type="compositionally biased region" description="Low complexity" evidence="5">
    <location>
        <begin position="408"/>
        <end position="426"/>
    </location>
</feature>
<reference evidence="8" key="2">
    <citation type="submission" date="2019-02" db="EMBL/GenBank/DDBJ databases">
        <title>Opniocepnalus argus Var Kimnra genome.</title>
        <authorList>
            <person name="Zhou C."/>
            <person name="Xiao S."/>
        </authorList>
    </citation>
    <scope>NUCLEOTIDE SEQUENCE [LARGE SCALE GENOMIC DNA]</scope>
</reference>
<feature type="compositionally biased region" description="Basic residues" evidence="5">
    <location>
        <begin position="628"/>
        <end position="639"/>
    </location>
</feature>
<comment type="similarity">
    <text evidence="2">Belongs to the AF4 family.</text>
</comment>
<dbReference type="Pfam" id="PF18876">
    <property type="entry name" value="AFF4_CHD"/>
    <property type="match status" value="1"/>
</dbReference>
<feature type="region of interest" description="Disordered" evidence="5">
    <location>
        <begin position="356"/>
        <end position="648"/>
    </location>
</feature>
<feature type="domain" description="AF4/FMR2 C-terminal homology" evidence="6">
    <location>
        <begin position="869"/>
        <end position="1114"/>
    </location>
</feature>
<sequence length="1116" mass="123202">MTTNFGCCERRTMASQPSAHNEERNRLRLRAWEQRNQETSQAKELNPESVPLFGEPYKTNKGDELSSRIQRMLGSYEDVNNPSPLSTDPAPTYVNVSKTEQCQPDKSTKPPFHTQVHYMSIQSQNAPCSNRSSSQPMGASTASFSPIQHGHSKASLNHSQPDLITHEQKESEAFSNFRDRVSLPQEMSAQSPDAKPLDCLHSSDHSNTDTDPKVIFDRPQLQGSPEPLFASASTMDVSTLNIRQSPKDASLPQANKTNTLPSQTFPLLLSSKQPSVVTTQKPTAYVRPMDGQDQVVSESPELKPSPEPYAPLPELINKSDQGKLKILPQFLEARTNEGQCVEDILREMTHSWPPLLTALHTPSSNESPKSPFSAKEAESVPSFQVQKSYDSLTDPSQPNQSKSSSFKALEAAHSSGLESASSSDSESSSRSESDSESAKEEPPKPTVDSSIKTEPVAPAVHNRDWQLVNWITSNHQNSNTEGQGRALISERTAHKQLQPTHSSGQSTDDVVDPTREFNVSSHQTELSNNIAKPQQFSKIPQDNCLQQSSQRSPSFDSFKLQCNTHSSKPAKAGCPDHTEAAPKLKSEKAAATREKDPCFTDRLQVKKKTRHSKKNKDSSDNKRDPKRTAKRMSHGKRKARSDPEPEATPLLYGHCPSCGVRYPNPCSCLSQSPAQTDQLSPIPPVKVSCSKVKAETNCLKDTKVPHKTTHKGLEKTEHTAKGSGDLSRPMCLLVKIDLNLLSRVPQASRSHRETPSNGKRSASFIEQDGVGTDASTVHKSGKKSIPPNAEVDKKKHPRKKQKLENKLEFFSNPAEDQEQKKAKKNHVQPQQCLTTKDSKLHKPSSEKTQESIKDSVKRKDPCKNKRRSVKKTEQPQTVKSDKLSKAFTYLDAAMYFVESGIAMEKDPQISTSSYTMYAETVELLKFVLKLKNTVDPSAPSSEKDFLALCLKCQSLLQMAMFNHKHKTALDYSKTLTDHFNPSAQAPHDPSVLTSKVTDTLATTPSMLSPAKMSTSSGPAVSHSVAPSSRSAAVGSTVALPLDIEQVAFTYVNITTLFLRAYDTWERAEELAQKGSGVITELDTVVGPLSLTSSMSSMVRYTRQGVHWLRLDSKKLK</sequence>
<reference evidence="7 8" key="1">
    <citation type="submission" date="2019-02" db="EMBL/GenBank/DDBJ databases">
        <title>Opniocepnalus argus genome.</title>
        <authorList>
            <person name="Zhou C."/>
            <person name="Xiao S."/>
        </authorList>
    </citation>
    <scope>NUCLEOTIDE SEQUENCE [LARGE SCALE GENOMIC DNA]</scope>
    <source>
        <strain evidence="7">OARG1902GOOAL</strain>
        <tissue evidence="7">Muscle</tissue>
    </source>
</reference>
<dbReference type="Pfam" id="PF18875">
    <property type="entry name" value="AF4_int"/>
    <property type="match status" value="1"/>
</dbReference>
<feature type="compositionally biased region" description="Polar residues" evidence="5">
    <location>
        <begin position="469"/>
        <end position="482"/>
    </location>
</feature>
<feature type="region of interest" description="Disordered" evidence="5">
    <location>
        <begin position="746"/>
        <end position="877"/>
    </location>
</feature>
<feature type="compositionally biased region" description="Basic residues" evidence="5">
    <location>
        <begin position="605"/>
        <end position="614"/>
    </location>
</feature>
<gene>
    <name evidence="7" type="ORF">EXN66_Car017616</name>
</gene>
<dbReference type="PANTHER" id="PTHR10528:SF6">
    <property type="entry name" value="AF4_FMR2 FAMILY MEMBER 1"/>
    <property type="match status" value="1"/>
</dbReference>
<evidence type="ECO:0000259" key="6">
    <source>
        <dbReference type="Pfam" id="PF18876"/>
    </source>
</evidence>
<feature type="compositionally biased region" description="Basic and acidic residues" evidence="5">
    <location>
        <begin position="20"/>
        <end position="36"/>
    </location>
</feature>
<dbReference type="Proteomes" id="UP000503349">
    <property type="component" value="Chromosome 17"/>
</dbReference>
<evidence type="ECO:0000256" key="5">
    <source>
        <dbReference type="SAM" id="MobiDB-lite"/>
    </source>
</evidence>
<comment type="subcellular location">
    <subcellularLocation>
        <location evidence="1">Nucleus</location>
    </subcellularLocation>
</comment>
<dbReference type="InterPro" id="IPR043640">
    <property type="entry name" value="AF4/FMR2_CHD"/>
</dbReference>
<evidence type="ECO:0000256" key="2">
    <source>
        <dbReference type="ARBA" id="ARBA00007354"/>
    </source>
</evidence>
<feature type="compositionally biased region" description="Polar residues" evidence="5">
    <location>
        <begin position="381"/>
        <end position="406"/>
    </location>
</feature>
<feature type="compositionally biased region" description="Basic and acidic residues" evidence="5">
    <location>
        <begin position="615"/>
        <end position="627"/>
    </location>
</feature>
<evidence type="ECO:0000313" key="8">
    <source>
        <dbReference type="Proteomes" id="UP000503349"/>
    </source>
</evidence>
<dbReference type="GO" id="GO:0032783">
    <property type="term" value="C:super elongation complex"/>
    <property type="evidence" value="ECO:0007669"/>
    <property type="project" value="TreeGrafter"/>
</dbReference>
<protein>
    <submittedName>
        <fullName evidence="7">AF4/FMR2 family member 4</fullName>
    </submittedName>
</protein>
<feature type="region of interest" description="Disordered" evidence="5">
    <location>
        <begin position="185"/>
        <end position="210"/>
    </location>
</feature>
<keyword evidence="3" id="KW-0597">Phosphoprotein</keyword>
<dbReference type="InterPro" id="IPR043639">
    <property type="entry name" value="AF4_int"/>
</dbReference>
<feature type="compositionally biased region" description="Basic and acidic residues" evidence="5">
    <location>
        <begin position="427"/>
        <end position="443"/>
    </location>
</feature>
<feature type="compositionally biased region" description="Polar residues" evidence="5">
    <location>
        <begin position="517"/>
        <end position="567"/>
    </location>
</feature>
<dbReference type="InterPro" id="IPR007797">
    <property type="entry name" value="AF4/FMR2"/>
</dbReference>
<dbReference type="Gene3D" id="6.10.250.2670">
    <property type="match status" value="1"/>
</dbReference>
<feature type="region of interest" description="Disordered" evidence="5">
    <location>
        <begin position="123"/>
        <end position="157"/>
    </location>
</feature>
<keyword evidence="8" id="KW-1185">Reference proteome</keyword>
<organism evidence="7 8">
    <name type="scientific">Channa argus</name>
    <name type="common">Northern snakehead</name>
    <name type="synonym">Ophicephalus argus</name>
    <dbReference type="NCBI Taxonomy" id="215402"/>
    <lineage>
        <taxon>Eukaryota</taxon>
        <taxon>Metazoa</taxon>
        <taxon>Chordata</taxon>
        <taxon>Craniata</taxon>
        <taxon>Vertebrata</taxon>
        <taxon>Euteleostomi</taxon>
        <taxon>Actinopterygii</taxon>
        <taxon>Neopterygii</taxon>
        <taxon>Teleostei</taxon>
        <taxon>Neoteleostei</taxon>
        <taxon>Acanthomorphata</taxon>
        <taxon>Anabantaria</taxon>
        <taxon>Anabantiformes</taxon>
        <taxon>Channoidei</taxon>
        <taxon>Channidae</taxon>
        <taxon>Channa</taxon>
    </lineage>
</organism>
<evidence type="ECO:0000313" key="7">
    <source>
        <dbReference type="EMBL" id="KAF3701928.1"/>
    </source>
</evidence>
<dbReference type="Pfam" id="PF05110">
    <property type="entry name" value="AF-4"/>
    <property type="match status" value="1"/>
</dbReference>
<feature type="compositionally biased region" description="Polar residues" evidence="5">
    <location>
        <begin position="495"/>
        <end position="508"/>
    </location>
</feature>
<feature type="compositionally biased region" description="Basic and acidic residues" evidence="5">
    <location>
        <begin position="836"/>
        <end position="863"/>
    </location>
</feature>
<dbReference type="PANTHER" id="PTHR10528">
    <property type="entry name" value="AF4/FMR2 FAMILY MEMBER"/>
    <property type="match status" value="1"/>
</dbReference>
<feature type="compositionally biased region" description="Basic and acidic residues" evidence="5">
    <location>
        <begin position="574"/>
        <end position="599"/>
    </location>
</feature>
<accession>A0A6G1QI55</accession>
<evidence type="ECO:0000256" key="1">
    <source>
        <dbReference type="ARBA" id="ARBA00004123"/>
    </source>
</evidence>